<gene>
    <name evidence="1" type="ORF">NECAME_04129</name>
</gene>
<organism evidence="1 2">
    <name type="scientific">Necator americanus</name>
    <name type="common">Human hookworm</name>
    <dbReference type="NCBI Taxonomy" id="51031"/>
    <lineage>
        <taxon>Eukaryota</taxon>
        <taxon>Metazoa</taxon>
        <taxon>Ecdysozoa</taxon>
        <taxon>Nematoda</taxon>
        <taxon>Chromadorea</taxon>
        <taxon>Rhabditida</taxon>
        <taxon>Rhabditina</taxon>
        <taxon>Rhabditomorpha</taxon>
        <taxon>Strongyloidea</taxon>
        <taxon>Ancylostomatidae</taxon>
        <taxon>Bunostominae</taxon>
        <taxon>Necator</taxon>
    </lineage>
</organism>
<proteinExistence type="predicted"/>
<dbReference type="KEGG" id="nai:NECAME_04129"/>
<name>W2SWT7_NECAM</name>
<evidence type="ECO:0000313" key="2">
    <source>
        <dbReference type="Proteomes" id="UP000053676"/>
    </source>
</evidence>
<reference evidence="2" key="1">
    <citation type="journal article" date="2014" name="Nat. Genet.">
        <title>Genome of the human hookworm Necator americanus.</title>
        <authorList>
            <person name="Tang Y.T."/>
            <person name="Gao X."/>
            <person name="Rosa B.A."/>
            <person name="Abubucker S."/>
            <person name="Hallsworth-Pepin K."/>
            <person name="Martin J."/>
            <person name="Tyagi R."/>
            <person name="Heizer E."/>
            <person name="Zhang X."/>
            <person name="Bhonagiri-Palsikar V."/>
            <person name="Minx P."/>
            <person name="Warren W.C."/>
            <person name="Wang Q."/>
            <person name="Zhan B."/>
            <person name="Hotez P.J."/>
            <person name="Sternberg P.W."/>
            <person name="Dougall A."/>
            <person name="Gaze S.T."/>
            <person name="Mulvenna J."/>
            <person name="Sotillo J."/>
            <person name="Ranganathan S."/>
            <person name="Rabelo E.M."/>
            <person name="Wilson R.K."/>
            <person name="Felgner P.L."/>
            <person name="Bethony J."/>
            <person name="Hawdon J.M."/>
            <person name="Gasser R.B."/>
            <person name="Loukas A."/>
            <person name="Mitreva M."/>
        </authorList>
    </citation>
    <scope>NUCLEOTIDE SEQUENCE [LARGE SCALE GENOMIC DNA]</scope>
</reference>
<protein>
    <submittedName>
        <fullName evidence="1">Uncharacterized protein</fullName>
    </submittedName>
</protein>
<dbReference type="AlphaFoldDB" id="W2SWT7"/>
<sequence length="66" mass="7785">MDENELERVEDLYDKPGRRCRRDLLTYTCPSLMAGIMRNRVEVEWEERPARTTRSIGCLNTLSQPL</sequence>
<dbReference type="EMBL" id="KI660387">
    <property type="protein sequence ID" value="ETN74100.1"/>
    <property type="molecule type" value="Genomic_DNA"/>
</dbReference>
<keyword evidence="2" id="KW-1185">Reference proteome</keyword>
<accession>W2SWT7</accession>
<evidence type="ECO:0000313" key="1">
    <source>
        <dbReference type="EMBL" id="ETN74100.1"/>
    </source>
</evidence>
<dbReference type="Proteomes" id="UP000053676">
    <property type="component" value="Unassembled WGS sequence"/>
</dbReference>